<evidence type="ECO:0000256" key="3">
    <source>
        <dbReference type="ARBA" id="ARBA00022801"/>
    </source>
</evidence>
<dbReference type="InterPro" id="IPR000209">
    <property type="entry name" value="Peptidase_S8/S53_dom"/>
</dbReference>
<feature type="chain" id="PRO_5011513057" evidence="7">
    <location>
        <begin position="29"/>
        <end position="391"/>
    </location>
</feature>
<evidence type="ECO:0000313" key="9">
    <source>
        <dbReference type="EMBL" id="SDX17790.1"/>
    </source>
</evidence>
<dbReference type="GO" id="GO:0004252">
    <property type="term" value="F:serine-type endopeptidase activity"/>
    <property type="evidence" value="ECO:0007669"/>
    <property type="project" value="InterPro"/>
</dbReference>
<organism evidence="9 10">
    <name type="scientific">Saccharopolyspora shandongensis</name>
    <dbReference type="NCBI Taxonomy" id="418495"/>
    <lineage>
        <taxon>Bacteria</taxon>
        <taxon>Bacillati</taxon>
        <taxon>Actinomycetota</taxon>
        <taxon>Actinomycetes</taxon>
        <taxon>Pseudonocardiales</taxon>
        <taxon>Pseudonocardiaceae</taxon>
        <taxon>Saccharopolyspora</taxon>
    </lineage>
</organism>
<dbReference type="PANTHER" id="PTHR43806">
    <property type="entry name" value="PEPTIDASE S8"/>
    <property type="match status" value="1"/>
</dbReference>
<evidence type="ECO:0000256" key="5">
    <source>
        <dbReference type="PROSITE-ProRule" id="PRU01240"/>
    </source>
</evidence>
<proteinExistence type="inferred from homology"/>
<keyword evidence="7" id="KW-0732">Signal</keyword>
<dbReference type="SUPFAM" id="SSF52743">
    <property type="entry name" value="Subtilisin-like"/>
    <property type="match status" value="1"/>
</dbReference>
<evidence type="ECO:0000259" key="8">
    <source>
        <dbReference type="Pfam" id="PF00082"/>
    </source>
</evidence>
<evidence type="ECO:0000256" key="4">
    <source>
        <dbReference type="ARBA" id="ARBA00022825"/>
    </source>
</evidence>
<dbReference type="PROSITE" id="PS51892">
    <property type="entry name" value="SUBTILASE"/>
    <property type="match status" value="1"/>
</dbReference>
<dbReference type="STRING" id="418495.SAMN05216215_100886"/>
<dbReference type="EMBL" id="FNOK01000008">
    <property type="protein sequence ID" value="SDX17790.1"/>
    <property type="molecule type" value="Genomic_DNA"/>
</dbReference>
<comment type="caution">
    <text evidence="5">Lacks conserved residue(s) required for the propagation of feature annotation.</text>
</comment>
<dbReference type="Gene3D" id="3.40.50.200">
    <property type="entry name" value="Peptidase S8/S53 domain"/>
    <property type="match status" value="1"/>
</dbReference>
<dbReference type="Proteomes" id="UP000199529">
    <property type="component" value="Unassembled WGS sequence"/>
</dbReference>
<feature type="signal peptide" evidence="7">
    <location>
        <begin position="1"/>
        <end position="28"/>
    </location>
</feature>
<keyword evidence="3" id="KW-0378">Hydrolase</keyword>
<feature type="transmembrane region" description="Helical" evidence="6">
    <location>
        <begin position="353"/>
        <end position="372"/>
    </location>
</feature>
<dbReference type="PRINTS" id="PR00723">
    <property type="entry name" value="SUBTILISIN"/>
</dbReference>
<dbReference type="PANTHER" id="PTHR43806:SF11">
    <property type="entry name" value="CEREVISIN-RELATED"/>
    <property type="match status" value="1"/>
</dbReference>
<protein>
    <submittedName>
        <fullName evidence="9">Subtilase family protein</fullName>
    </submittedName>
</protein>
<feature type="domain" description="Peptidase S8/S53" evidence="8">
    <location>
        <begin position="81"/>
        <end position="303"/>
    </location>
</feature>
<keyword evidence="2" id="KW-0645">Protease</keyword>
<dbReference type="OrthoDB" id="9798386at2"/>
<evidence type="ECO:0000256" key="2">
    <source>
        <dbReference type="ARBA" id="ARBA00022670"/>
    </source>
</evidence>
<name>A0A1H2ZK52_9PSEU</name>
<dbReference type="SMR" id="A0A1H2ZK52"/>
<evidence type="ECO:0000256" key="1">
    <source>
        <dbReference type="ARBA" id="ARBA00011073"/>
    </source>
</evidence>
<keyword evidence="10" id="KW-1185">Reference proteome</keyword>
<dbReference type="InterPro" id="IPR015500">
    <property type="entry name" value="Peptidase_S8_subtilisin-rel"/>
</dbReference>
<keyword evidence="6" id="KW-1133">Transmembrane helix</keyword>
<keyword evidence="4" id="KW-0720">Serine protease</keyword>
<evidence type="ECO:0000256" key="7">
    <source>
        <dbReference type="SAM" id="SignalP"/>
    </source>
</evidence>
<evidence type="ECO:0000313" key="10">
    <source>
        <dbReference type="Proteomes" id="UP000199529"/>
    </source>
</evidence>
<sequence length="391" mass="38630">MTRRAPLAAAACAALGAGLLIGVPPASAQCAAPAGVYREAMGWAQRLTDASGTWPVADGTGQLLAVVGTGIDAANDQFGPGQVVPGSDLGDCDGRGTFAAGIVGARPDPATAFAGMAPGARLLGIRYTETRSGGGDPDPDALAGAIRRATDAGATVILVAVPAPRTSPALEDAVRDALTGNALVVSPAVGDKPGTRSYPTGLPGVVAVGALDPSGAAVQDESGPHLSIAAPGADLTGLSAGARGGLGHRWGVDGPAFSAAYVAGAAVLVRSYRPELSAEQVAERLARTASHPPNGHDPRLGWGVLNVGAAVAAELPDDPSALRLPDAPAPPVATVRPAAGPAPLPDHAPLPGWLALLGVAAAALAVVARTTVRLGKARGWRPGSRSRDRSS</sequence>
<dbReference type="Pfam" id="PF00082">
    <property type="entry name" value="Peptidase_S8"/>
    <property type="match status" value="1"/>
</dbReference>
<dbReference type="RefSeq" id="WP_093264565.1">
    <property type="nucleotide sequence ID" value="NZ_FNOK01000008.1"/>
</dbReference>
<reference evidence="10" key="1">
    <citation type="submission" date="2016-10" db="EMBL/GenBank/DDBJ databases">
        <authorList>
            <person name="Varghese N."/>
            <person name="Submissions S."/>
        </authorList>
    </citation>
    <scope>NUCLEOTIDE SEQUENCE [LARGE SCALE GENOMIC DNA]</scope>
    <source>
        <strain evidence="10">CGMCC 4.3530</strain>
    </source>
</reference>
<evidence type="ECO:0000256" key="6">
    <source>
        <dbReference type="SAM" id="Phobius"/>
    </source>
</evidence>
<dbReference type="AlphaFoldDB" id="A0A1H2ZK52"/>
<keyword evidence="6" id="KW-0472">Membrane</keyword>
<comment type="similarity">
    <text evidence="1 5">Belongs to the peptidase S8 family.</text>
</comment>
<dbReference type="InterPro" id="IPR050131">
    <property type="entry name" value="Peptidase_S8_subtilisin-like"/>
</dbReference>
<gene>
    <name evidence="9" type="ORF">SAMN05216215_100886</name>
</gene>
<dbReference type="InterPro" id="IPR036852">
    <property type="entry name" value="Peptidase_S8/S53_dom_sf"/>
</dbReference>
<keyword evidence="6" id="KW-0812">Transmembrane</keyword>
<accession>A0A1H2ZK52</accession>
<dbReference type="GO" id="GO:0006508">
    <property type="term" value="P:proteolysis"/>
    <property type="evidence" value="ECO:0007669"/>
    <property type="project" value="UniProtKB-KW"/>
</dbReference>